<proteinExistence type="predicted"/>
<reference evidence="2" key="1">
    <citation type="journal article" date="2020" name="Stud. Mycol.">
        <title>101 Dothideomycetes genomes: a test case for predicting lifestyles and emergence of pathogens.</title>
        <authorList>
            <person name="Haridas S."/>
            <person name="Albert R."/>
            <person name="Binder M."/>
            <person name="Bloem J."/>
            <person name="Labutti K."/>
            <person name="Salamov A."/>
            <person name="Andreopoulos B."/>
            <person name="Baker S."/>
            <person name="Barry K."/>
            <person name="Bills G."/>
            <person name="Bluhm B."/>
            <person name="Cannon C."/>
            <person name="Castanera R."/>
            <person name="Culley D."/>
            <person name="Daum C."/>
            <person name="Ezra D."/>
            <person name="Gonzalez J."/>
            <person name="Henrissat B."/>
            <person name="Kuo A."/>
            <person name="Liang C."/>
            <person name="Lipzen A."/>
            <person name="Lutzoni F."/>
            <person name="Magnuson J."/>
            <person name="Mondo S."/>
            <person name="Nolan M."/>
            <person name="Ohm R."/>
            <person name="Pangilinan J."/>
            <person name="Park H.-J."/>
            <person name="Ramirez L."/>
            <person name="Alfaro M."/>
            <person name="Sun H."/>
            <person name="Tritt A."/>
            <person name="Yoshinaga Y."/>
            <person name="Zwiers L.-H."/>
            <person name="Turgeon B."/>
            <person name="Goodwin S."/>
            <person name="Spatafora J."/>
            <person name="Crous P."/>
            <person name="Grigoriev I."/>
        </authorList>
    </citation>
    <scope>NUCLEOTIDE SEQUENCE</scope>
    <source>
        <strain evidence="2">CBS 627.86</strain>
    </source>
</reference>
<dbReference type="InterPro" id="IPR002562">
    <property type="entry name" value="3'-5'_exonuclease_dom"/>
</dbReference>
<evidence type="ECO:0000259" key="1">
    <source>
        <dbReference type="Pfam" id="PF01612"/>
    </source>
</evidence>
<keyword evidence="3" id="KW-1185">Reference proteome</keyword>
<dbReference type="EMBL" id="ML977318">
    <property type="protein sequence ID" value="KAF2117958.1"/>
    <property type="molecule type" value="Genomic_DNA"/>
</dbReference>
<sequence>MTPVPIFVDTVSKLTAMLQIITDLPTSPPSLYLDLEGVNLGRNGTLSLITLYAHTLTLSAIYLIDVYTLKQPTFETSGPDGITLQSVLESPNIPKAIFDVRNDSDALYKHFNIKLQGVQDLQLMELATRVRPRDRISSLTNCIKYDLVVSHTDKKEWEKVKDVGKTWFQNDQGRCFEERPLRPEVEKYCVNDVVHMPKLWKVYAEKMDDFWWKMVRETSEARIRESQGKYYNPDGGREKALSPWSKRYVAQEKAKWIRENQ</sequence>
<dbReference type="SUPFAM" id="SSF53098">
    <property type="entry name" value="Ribonuclease H-like"/>
    <property type="match status" value="1"/>
</dbReference>
<gene>
    <name evidence="2" type="ORF">BDV96DRAFT_597814</name>
</gene>
<organism evidence="2 3">
    <name type="scientific">Lophiotrema nucula</name>
    <dbReference type="NCBI Taxonomy" id="690887"/>
    <lineage>
        <taxon>Eukaryota</taxon>
        <taxon>Fungi</taxon>
        <taxon>Dikarya</taxon>
        <taxon>Ascomycota</taxon>
        <taxon>Pezizomycotina</taxon>
        <taxon>Dothideomycetes</taxon>
        <taxon>Pleosporomycetidae</taxon>
        <taxon>Pleosporales</taxon>
        <taxon>Lophiotremataceae</taxon>
        <taxon>Lophiotrema</taxon>
    </lineage>
</organism>
<dbReference type="PANTHER" id="PTHR43040:SF1">
    <property type="entry name" value="RIBONUCLEASE D"/>
    <property type="match status" value="1"/>
</dbReference>
<evidence type="ECO:0000313" key="3">
    <source>
        <dbReference type="Proteomes" id="UP000799770"/>
    </source>
</evidence>
<dbReference type="AlphaFoldDB" id="A0A6A5ZHT7"/>
<dbReference type="GO" id="GO:0008408">
    <property type="term" value="F:3'-5' exonuclease activity"/>
    <property type="evidence" value="ECO:0007669"/>
    <property type="project" value="InterPro"/>
</dbReference>
<accession>A0A6A5ZHT7</accession>
<dbReference type="Pfam" id="PF01612">
    <property type="entry name" value="DNA_pol_A_exo1"/>
    <property type="match status" value="1"/>
</dbReference>
<dbReference type="OrthoDB" id="26838at2759"/>
<dbReference type="GO" id="GO:0003676">
    <property type="term" value="F:nucleic acid binding"/>
    <property type="evidence" value="ECO:0007669"/>
    <property type="project" value="InterPro"/>
</dbReference>
<dbReference type="Gene3D" id="3.30.420.10">
    <property type="entry name" value="Ribonuclease H-like superfamily/Ribonuclease H"/>
    <property type="match status" value="1"/>
</dbReference>
<evidence type="ECO:0000313" key="2">
    <source>
        <dbReference type="EMBL" id="KAF2117958.1"/>
    </source>
</evidence>
<dbReference type="Proteomes" id="UP000799770">
    <property type="component" value="Unassembled WGS sequence"/>
</dbReference>
<name>A0A6A5ZHT7_9PLEO</name>
<feature type="domain" description="3'-5' exonuclease" evidence="1">
    <location>
        <begin position="10"/>
        <end position="201"/>
    </location>
</feature>
<dbReference type="GO" id="GO:0006139">
    <property type="term" value="P:nucleobase-containing compound metabolic process"/>
    <property type="evidence" value="ECO:0007669"/>
    <property type="project" value="InterPro"/>
</dbReference>
<dbReference type="InterPro" id="IPR012337">
    <property type="entry name" value="RNaseH-like_sf"/>
</dbReference>
<dbReference type="PANTHER" id="PTHR43040">
    <property type="entry name" value="RIBONUCLEASE D"/>
    <property type="match status" value="1"/>
</dbReference>
<dbReference type="InterPro" id="IPR036397">
    <property type="entry name" value="RNaseH_sf"/>
</dbReference>
<protein>
    <submittedName>
        <fullName evidence="2">Ribonuclease H-like domain-containing protein</fullName>
    </submittedName>
</protein>